<keyword evidence="1" id="KW-0732">Signal</keyword>
<evidence type="ECO:0000256" key="1">
    <source>
        <dbReference type="SAM" id="SignalP"/>
    </source>
</evidence>
<gene>
    <name evidence="2" type="ORF">A7U43_15500</name>
</gene>
<evidence type="ECO:0000313" key="2">
    <source>
        <dbReference type="EMBL" id="ANE80532.1"/>
    </source>
</evidence>
<dbReference type="EMBL" id="CP015596">
    <property type="protein sequence ID" value="ANE80532.1"/>
    <property type="molecule type" value="Genomic_DNA"/>
</dbReference>
<dbReference type="KEGG" id="madi:A7U43_15500"/>
<proteinExistence type="predicted"/>
<dbReference type="STRING" id="1682113.A7U43_15500"/>
<feature type="chain" id="PRO_5008002242" description="Secreted protein" evidence="1">
    <location>
        <begin position="30"/>
        <end position="136"/>
    </location>
</feature>
<dbReference type="Proteomes" id="UP000077143">
    <property type="component" value="Chromosome"/>
</dbReference>
<protein>
    <recommendedName>
        <fullName evidence="4">Secreted protein</fullName>
    </recommendedName>
</protein>
<organism evidence="2 3">
    <name type="scientific">Mycobacterium adipatum</name>
    <dbReference type="NCBI Taxonomy" id="1682113"/>
    <lineage>
        <taxon>Bacteria</taxon>
        <taxon>Bacillati</taxon>
        <taxon>Actinomycetota</taxon>
        <taxon>Actinomycetes</taxon>
        <taxon>Mycobacteriales</taxon>
        <taxon>Mycobacteriaceae</taxon>
        <taxon>Mycobacterium</taxon>
    </lineage>
</organism>
<sequence length="136" mass="13213">MTVSGVTWPGWVISAVVVAAACGTGSAAAAPDDQGCATTLTSPQVVDVSGTAMVSAAVSPGACNRAAPQLQVACLQVVGSSVAPVCVQAEGPNTARVNFAPYTPGASYVATGRSCANAGSPPVTYCRSAGPVTVTL</sequence>
<accession>A0A172UN65</accession>
<feature type="signal peptide" evidence="1">
    <location>
        <begin position="1"/>
        <end position="29"/>
    </location>
</feature>
<name>A0A172UN65_9MYCO</name>
<keyword evidence="3" id="KW-1185">Reference proteome</keyword>
<evidence type="ECO:0000313" key="3">
    <source>
        <dbReference type="Proteomes" id="UP000077143"/>
    </source>
</evidence>
<dbReference type="OrthoDB" id="4730647at2"/>
<dbReference type="AlphaFoldDB" id="A0A172UN65"/>
<dbReference type="RefSeq" id="WP_067996944.1">
    <property type="nucleotide sequence ID" value="NZ_CP015596.1"/>
</dbReference>
<reference evidence="2 3" key="1">
    <citation type="submission" date="2016-05" db="EMBL/GenBank/DDBJ databases">
        <title>Complete genome sequence of a phthalic acid esters degrading Mycobacterium sp. YC-RL4.</title>
        <authorList>
            <person name="Ren L."/>
            <person name="Fan S."/>
            <person name="Ruth N."/>
            <person name="Jia Y."/>
            <person name="Wang J."/>
            <person name="Qiao C."/>
        </authorList>
    </citation>
    <scope>NUCLEOTIDE SEQUENCE [LARGE SCALE GENOMIC DNA]</scope>
    <source>
        <strain evidence="2 3">YC-RL4</strain>
    </source>
</reference>
<evidence type="ECO:0008006" key="4">
    <source>
        <dbReference type="Google" id="ProtNLM"/>
    </source>
</evidence>